<proteinExistence type="predicted"/>
<dbReference type="AlphaFoldDB" id="Q0BEI1"/>
<dbReference type="Proteomes" id="UP000000662">
    <property type="component" value="Chromosome 1"/>
</dbReference>
<protein>
    <submittedName>
        <fullName evidence="1">Uncharacterized protein</fullName>
    </submittedName>
</protein>
<accession>Q0BEI1</accession>
<name>Q0BEI1_BURCM</name>
<evidence type="ECO:0000313" key="2">
    <source>
        <dbReference type="Proteomes" id="UP000000662"/>
    </source>
</evidence>
<dbReference type="RefSeq" id="WP_011657139.1">
    <property type="nucleotide sequence ID" value="NC_008390.1"/>
</dbReference>
<reference evidence="1" key="1">
    <citation type="submission" date="2009-01" db="EMBL/GenBank/DDBJ databases">
        <title>Complete sequence of Chromosome 1 of Burkholderia cepacia AMMD.</title>
        <authorList>
            <consortium name="US DOE Joint Genome Institute"/>
            <person name="Copeland A."/>
            <person name="Lucas S."/>
            <person name="Lapidus A."/>
            <person name="Barry K."/>
            <person name="Detter J.C."/>
            <person name="Glavina del Rio T."/>
            <person name="Hammon N."/>
            <person name="Israni S."/>
            <person name="Pitluck S."/>
            <person name="Bruce D."/>
            <person name="Chain P."/>
            <person name="Malfatti S."/>
            <person name="Shin M."/>
            <person name="Vergez L."/>
            <person name="Schmutz J."/>
            <person name="Larimer F."/>
            <person name="Land M."/>
            <person name="Hauser L."/>
            <person name="Kyrpides N."/>
            <person name="Kim E."/>
            <person name="Parke J."/>
            <person name="Coenye T."/>
            <person name="Konstantinidis K."/>
            <person name="Ramette A."/>
            <person name="Tiedje J."/>
            <person name="Richardson P."/>
        </authorList>
    </citation>
    <scope>NUCLEOTIDE SEQUENCE [LARGE SCALE GENOMIC DNA]</scope>
    <source>
        <strain evidence="1">AMMD</strain>
    </source>
</reference>
<gene>
    <name evidence="1" type="ordered locus">Bamb_1886</name>
</gene>
<dbReference type="GeneID" id="93089587"/>
<sequence>MRIVHLVAVTFSLINCAVFAAPLLSKGTSIAGAIAYQDDGDPAQFWYLPLSTTDTLGDRLKSFEVKYFGIGKPFLVKQADGSIKSKAGSIVSGVFSIDLSQSQREKLTKQISKDFGLVAPKLLPLRLTDSKIESILLNNIDGFGDPVEQKWASTFSIGSDSAFSVGSLNSGFAQIVANLSIGGSPTDIPANPAIGVNITGKSEFVGDPWTAIVDCDLSQVWSQVRTSVGASASFGWFRIGGASYNRIAQDLQKSGACTFNMKEGTLDNEKYGRQVMEMTKSLFEEINKYAISGDKYFKFEPNPEAPAVAGGGGGGLSLFGFSVSVNGGYSSASFSQGIRWNTTVSYTGRTLITVNLGTALAVSCNAATQKYFVDLTDAAQPCITQQKIDAFLQRTKNEAKEKASAYKALNDKLLNGSITMEQYATLRAAINDLVYVDDMYALSDARIPNLPTKPVFAARAVRGPIYGVAKTSSGVRVLNSDELLNFKLINPEKTFERATQTVVQ</sequence>
<dbReference type="PATRIC" id="fig|339670.21.peg.3067"/>
<dbReference type="EMBL" id="CP000440">
    <property type="protein sequence ID" value="ABI87442.1"/>
    <property type="molecule type" value="Genomic_DNA"/>
</dbReference>
<dbReference type="KEGG" id="bam:Bamb_1886"/>
<evidence type="ECO:0000313" key="1">
    <source>
        <dbReference type="EMBL" id="ABI87442.1"/>
    </source>
</evidence>
<organism evidence="1 2">
    <name type="scientific">Burkholderia ambifaria (strain ATCC BAA-244 / DSM 16087 / CCUG 44356 / LMG 19182 / AMMD)</name>
    <name type="common">Burkholderia cepacia (strain AMMD)</name>
    <dbReference type="NCBI Taxonomy" id="339670"/>
    <lineage>
        <taxon>Bacteria</taxon>
        <taxon>Pseudomonadati</taxon>
        <taxon>Pseudomonadota</taxon>
        <taxon>Betaproteobacteria</taxon>
        <taxon>Burkholderiales</taxon>
        <taxon>Burkholderiaceae</taxon>
        <taxon>Burkholderia</taxon>
        <taxon>Burkholderia cepacia complex</taxon>
    </lineage>
</organism>
<keyword evidence="2" id="KW-1185">Reference proteome</keyword>